<protein>
    <recommendedName>
        <fullName evidence="2">Peptidase M13 C-terminal domain-containing protein</fullName>
    </recommendedName>
</protein>
<sequence length="332" mass="37737">MTELKSRRLLLMLSIGIANALWNDGPCKSDDCWKQRAREIEESLDVTIDPCDNFYAFSCGGWMKKNPAPRYYKSWTPANVYEHKMMNIFAKQRDETGFDIIESLEIIGGWPILGDKYQTPLEVIPSVILPVITKVFGVDTASNYGPAATVVGLSIRPIFGLIDTVFYISESDNVDFMTNDMKNEFLRRYYTFKMQFHNNSTTYGLSNDTILNAIILRIIEISYLEDNFGIPAAFAAYEKNKTPEDEEISLPNYPMYKDKKLFFISYASSLCTSENPKSSIDGEESFRIGRKVNIALGNMKEFSDAFSCPKNCPMNPTKKVHVFGPDDQMNSD</sequence>
<dbReference type="PROSITE" id="PS51885">
    <property type="entry name" value="NEPRILYSIN"/>
    <property type="match status" value="1"/>
</dbReference>
<feature type="chain" id="PRO_5032999748" description="Peptidase M13 C-terminal domain-containing protein" evidence="1">
    <location>
        <begin position="21"/>
        <end position="332"/>
    </location>
</feature>
<proteinExistence type="predicted"/>
<organism evidence="3 4">
    <name type="scientific">Aphidius gifuensis</name>
    <name type="common">Parasitoid wasp</name>
    <dbReference type="NCBI Taxonomy" id="684658"/>
    <lineage>
        <taxon>Eukaryota</taxon>
        <taxon>Metazoa</taxon>
        <taxon>Ecdysozoa</taxon>
        <taxon>Arthropoda</taxon>
        <taxon>Hexapoda</taxon>
        <taxon>Insecta</taxon>
        <taxon>Pterygota</taxon>
        <taxon>Neoptera</taxon>
        <taxon>Endopterygota</taxon>
        <taxon>Hymenoptera</taxon>
        <taxon>Apocrita</taxon>
        <taxon>Ichneumonoidea</taxon>
        <taxon>Braconidae</taxon>
        <taxon>Aphidiinae</taxon>
        <taxon>Aphidius</taxon>
    </lineage>
</organism>
<gene>
    <name evidence="3" type="ORF">HCN44_006042</name>
</gene>
<dbReference type="OrthoDB" id="7613900at2759"/>
<dbReference type="GO" id="GO:0016485">
    <property type="term" value="P:protein processing"/>
    <property type="evidence" value="ECO:0007669"/>
    <property type="project" value="TreeGrafter"/>
</dbReference>
<name>A0A834Y6M9_APHGI</name>
<dbReference type="InterPro" id="IPR018497">
    <property type="entry name" value="Peptidase_M13_C"/>
</dbReference>
<comment type="caution">
    <text evidence="3">The sequence shown here is derived from an EMBL/GenBank/DDBJ whole genome shotgun (WGS) entry which is preliminary data.</text>
</comment>
<dbReference type="AlphaFoldDB" id="A0A834Y6M9"/>
<feature type="signal peptide" evidence="1">
    <location>
        <begin position="1"/>
        <end position="20"/>
    </location>
</feature>
<dbReference type="Gene3D" id="3.40.390.10">
    <property type="entry name" value="Collagenase (Catalytic Domain)"/>
    <property type="match status" value="2"/>
</dbReference>
<dbReference type="InterPro" id="IPR000718">
    <property type="entry name" value="Peptidase_M13"/>
</dbReference>
<dbReference type="InterPro" id="IPR024079">
    <property type="entry name" value="MetalloPept_cat_dom_sf"/>
</dbReference>
<dbReference type="PANTHER" id="PTHR11733">
    <property type="entry name" value="ZINC METALLOPROTEASE FAMILY M13 NEPRILYSIN-RELATED"/>
    <property type="match status" value="1"/>
</dbReference>
<evidence type="ECO:0000313" key="4">
    <source>
        <dbReference type="Proteomes" id="UP000639338"/>
    </source>
</evidence>
<keyword evidence="4" id="KW-1185">Reference proteome</keyword>
<evidence type="ECO:0000256" key="1">
    <source>
        <dbReference type="SAM" id="SignalP"/>
    </source>
</evidence>
<dbReference type="Pfam" id="PF01431">
    <property type="entry name" value="Peptidase_M13"/>
    <property type="match status" value="1"/>
</dbReference>
<evidence type="ECO:0000313" key="3">
    <source>
        <dbReference type="EMBL" id="KAF7997471.1"/>
    </source>
</evidence>
<dbReference type="EMBL" id="JACMRX010000001">
    <property type="protein sequence ID" value="KAF7997471.1"/>
    <property type="molecule type" value="Genomic_DNA"/>
</dbReference>
<feature type="domain" description="Peptidase M13 C-terminal" evidence="2">
    <location>
        <begin position="140"/>
        <end position="322"/>
    </location>
</feature>
<dbReference type="GO" id="GO:0005886">
    <property type="term" value="C:plasma membrane"/>
    <property type="evidence" value="ECO:0007669"/>
    <property type="project" value="TreeGrafter"/>
</dbReference>
<dbReference type="Proteomes" id="UP000639338">
    <property type="component" value="Unassembled WGS sequence"/>
</dbReference>
<reference evidence="3 4" key="1">
    <citation type="submission" date="2020-08" db="EMBL/GenBank/DDBJ databases">
        <title>Aphidius gifuensis genome sequencing and assembly.</title>
        <authorList>
            <person name="Du Z."/>
        </authorList>
    </citation>
    <scope>NUCLEOTIDE SEQUENCE [LARGE SCALE GENOMIC DNA]</scope>
    <source>
        <strain evidence="3">YNYX2018</strain>
        <tissue evidence="3">Adults</tissue>
    </source>
</reference>
<accession>A0A834Y6M9</accession>
<dbReference type="GO" id="GO:0004222">
    <property type="term" value="F:metalloendopeptidase activity"/>
    <property type="evidence" value="ECO:0007669"/>
    <property type="project" value="InterPro"/>
</dbReference>
<evidence type="ECO:0000259" key="2">
    <source>
        <dbReference type="Pfam" id="PF01431"/>
    </source>
</evidence>
<keyword evidence="1" id="KW-0732">Signal</keyword>
<dbReference type="SUPFAM" id="SSF55486">
    <property type="entry name" value="Metalloproteases ('zincins'), catalytic domain"/>
    <property type="match status" value="2"/>
</dbReference>
<dbReference type="PANTHER" id="PTHR11733:SF133">
    <property type="entry name" value="PHOSPHATE-REGULATING NEUTRAL ENDOPEPTIDASE PHEX"/>
    <property type="match status" value="1"/>
</dbReference>